<evidence type="ECO:0000313" key="4">
    <source>
        <dbReference type="Proteomes" id="UP001155483"/>
    </source>
</evidence>
<dbReference type="RefSeq" id="WP_279295654.1">
    <property type="nucleotide sequence ID" value="NZ_JAOTIF010000001.1"/>
</dbReference>
<sequence length="233" mass="24868">MKKGILLLLLVSSVFVQAQSLKEALFSGKLKNRPGTVVRKGDDLNAITDTVQKIDTVHNLVANDSSKILTAPTVDSSTNKLANKTDSAAITPMANKNNNPTPTVPDATGVDAAPGIVAAPVVADAATEKAAAPKNNNVLWKEYIDTVSSTIKTEVLPSKKVKKETYYVTVSYTIGTDGQVDITDVAVSPENSFLKDNIKSRLIQDAPKLNPVLSSTGAPRKVSKRHNFTLTKE</sequence>
<reference evidence="3" key="1">
    <citation type="submission" date="2022-09" db="EMBL/GenBank/DDBJ databases">
        <authorList>
            <person name="Yuan C."/>
            <person name="Ke Z."/>
        </authorList>
    </citation>
    <scope>NUCLEOTIDE SEQUENCE</scope>
    <source>
        <strain evidence="3">LB-8</strain>
    </source>
</reference>
<evidence type="ECO:0000256" key="2">
    <source>
        <dbReference type="SAM" id="SignalP"/>
    </source>
</evidence>
<keyword evidence="2" id="KW-0732">Signal</keyword>
<feature type="signal peptide" evidence="2">
    <location>
        <begin position="1"/>
        <end position="18"/>
    </location>
</feature>
<evidence type="ECO:0000256" key="1">
    <source>
        <dbReference type="SAM" id="MobiDB-lite"/>
    </source>
</evidence>
<organism evidence="3 4">
    <name type="scientific">Paraflavisolibacter caeni</name>
    <dbReference type="NCBI Taxonomy" id="2982496"/>
    <lineage>
        <taxon>Bacteria</taxon>
        <taxon>Pseudomonadati</taxon>
        <taxon>Bacteroidota</taxon>
        <taxon>Chitinophagia</taxon>
        <taxon>Chitinophagales</taxon>
        <taxon>Chitinophagaceae</taxon>
        <taxon>Paraflavisolibacter</taxon>
    </lineage>
</organism>
<accession>A0A9X3B6L2</accession>
<comment type="caution">
    <text evidence="3">The sequence shown here is derived from an EMBL/GenBank/DDBJ whole genome shotgun (WGS) entry which is preliminary data.</text>
</comment>
<dbReference type="EMBL" id="JAOTIF010000001">
    <property type="protein sequence ID" value="MCU7548210.1"/>
    <property type="molecule type" value="Genomic_DNA"/>
</dbReference>
<keyword evidence="4" id="KW-1185">Reference proteome</keyword>
<protein>
    <recommendedName>
        <fullName evidence="5">TonB C-terminal domain-containing protein</fullName>
    </recommendedName>
</protein>
<evidence type="ECO:0000313" key="3">
    <source>
        <dbReference type="EMBL" id="MCU7548210.1"/>
    </source>
</evidence>
<dbReference type="Proteomes" id="UP001155483">
    <property type="component" value="Unassembled WGS sequence"/>
</dbReference>
<feature type="chain" id="PRO_5040787996" description="TonB C-terminal domain-containing protein" evidence="2">
    <location>
        <begin position="19"/>
        <end position="233"/>
    </location>
</feature>
<proteinExistence type="predicted"/>
<feature type="region of interest" description="Disordered" evidence="1">
    <location>
        <begin position="213"/>
        <end position="233"/>
    </location>
</feature>
<name>A0A9X3B6L2_9BACT</name>
<gene>
    <name evidence="3" type="ORF">OCK74_03750</name>
</gene>
<evidence type="ECO:0008006" key="5">
    <source>
        <dbReference type="Google" id="ProtNLM"/>
    </source>
</evidence>
<reference evidence="3" key="2">
    <citation type="submission" date="2023-04" db="EMBL/GenBank/DDBJ databases">
        <title>Paracnuella aquatica gen. nov., sp. nov., a member of the family Chitinophagaceae isolated from a hot spring.</title>
        <authorList>
            <person name="Wang C."/>
        </authorList>
    </citation>
    <scope>NUCLEOTIDE SEQUENCE</scope>
    <source>
        <strain evidence="3">LB-8</strain>
    </source>
</reference>
<dbReference type="AlphaFoldDB" id="A0A9X3B6L2"/>